<gene>
    <name evidence="2" type="ORF">Lnau_0160</name>
</gene>
<dbReference type="RefSeq" id="WP_058503248.1">
    <property type="nucleotide sequence ID" value="NZ_CAAAIF010000002.1"/>
</dbReference>
<feature type="compositionally biased region" description="Low complexity" evidence="1">
    <location>
        <begin position="241"/>
        <end position="253"/>
    </location>
</feature>
<feature type="region of interest" description="Disordered" evidence="1">
    <location>
        <begin position="199"/>
        <end position="253"/>
    </location>
</feature>
<keyword evidence="3" id="KW-1185">Reference proteome</keyword>
<dbReference type="EMBL" id="LNYO01000001">
    <property type="protein sequence ID" value="KTD39393.1"/>
    <property type="molecule type" value="Genomic_DNA"/>
</dbReference>
<reference evidence="2 3" key="1">
    <citation type="submission" date="2015-11" db="EMBL/GenBank/DDBJ databases">
        <title>Genomic analysis of 38 Legionella species identifies large and diverse effector repertoires.</title>
        <authorList>
            <person name="Burstein D."/>
            <person name="Amaro F."/>
            <person name="Zusman T."/>
            <person name="Lifshitz Z."/>
            <person name="Cohen O."/>
            <person name="Gilbert J.A."/>
            <person name="Pupko T."/>
            <person name="Shuman H.A."/>
            <person name="Segal G."/>
        </authorList>
    </citation>
    <scope>NUCLEOTIDE SEQUENCE [LARGE SCALE GENOMIC DNA]</scope>
    <source>
        <strain evidence="2 3">ATCC 49506</strain>
    </source>
</reference>
<dbReference type="AlphaFoldDB" id="A0A0W0X4B1"/>
<comment type="caution">
    <text evidence="2">The sequence shown here is derived from an EMBL/GenBank/DDBJ whole genome shotgun (WGS) entry which is preliminary data.</text>
</comment>
<dbReference type="Proteomes" id="UP000054725">
    <property type="component" value="Unassembled WGS sequence"/>
</dbReference>
<proteinExistence type="predicted"/>
<feature type="compositionally biased region" description="Basic and acidic residues" evidence="1">
    <location>
        <begin position="209"/>
        <end position="218"/>
    </location>
</feature>
<protein>
    <recommendedName>
        <fullName evidence="4">Substrate of the Dot/Icm secretion system</fullName>
    </recommendedName>
</protein>
<evidence type="ECO:0008006" key="4">
    <source>
        <dbReference type="Google" id="ProtNLM"/>
    </source>
</evidence>
<name>A0A0W0X4B1_9GAMM</name>
<feature type="compositionally biased region" description="Basic and acidic residues" evidence="1">
    <location>
        <begin position="1"/>
        <end position="10"/>
    </location>
</feature>
<evidence type="ECO:0000256" key="1">
    <source>
        <dbReference type="SAM" id="MobiDB-lite"/>
    </source>
</evidence>
<accession>A0A0W0X4B1</accession>
<dbReference type="OrthoDB" id="5637986at2"/>
<organism evidence="2 3">
    <name type="scientific">Legionella nautarum</name>
    <dbReference type="NCBI Taxonomy" id="45070"/>
    <lineage>
        <taxon>Bacteria</taxon>
        <taxon>Pseudomonadati</taxon>
        <taxon>Pseudomonadota</taxon>
        <taxon>Gammaproteobacteria</taxon>
        <taxon>Legionellales</taxon>
        <taxon>Legionellaceae</taxon>
        <taxon>Legionella</taxon>
    </lineage>
</organism>
<feature type="compositionally biased region" description="Low complexity" evidence="1">
    <location>
        <begin position="48"/>
        <end position="62"/>
    </location>
</feature>
<evidence type="ECO:0000313" key="2">
    <source>
        <dbReference type="EMBL" id="KTD39393.1"/>
    </source>
</evidence>
<feature type="region of interest" description="Disordered" evidence="1">
    <location>
        <begin position="1"/>
        <end position="70"/>
    </location>
</feature>
<feature type="compositionally biased region" description="Basic and acidic residues" evidence="1">
    <location>
        <begin position="230"/>
        <end position="239"/>
    </location>
</feature>
<sequence>MSKQKFDKDTTAQAQDAIREEEKKKEEELKAQNLAKEEEEKKLAMRNLQAEQEAAEEQAQLLNKNDEEDKEVEQIGLHLLDIKPWKKDSEELLKDYKDKFPDRKLDEKGTLLFTSREELEQFLNDQAKLPPEGKGRKFLVSEVDAKGQLLGKHHFSCGDGKVYSGSPEEIIAKLKENQATANPTTQKLIADGLSIFERILNPKPQPTTDAKKRLEAMKSGDQPPAPTAEPKQEESEGDYKSPSPFNSTPNPFH</sequence>
<evidence type="ECO:0000313" key="3">
    <source>
        <dbReference type="Proteomes" id="UP000054725"/>
    </source>
</evidence>
<feature type="compositionally biased region" description="Basic and acidic residues" evidence="1">
    <location>
        <begin position="17"/>
        <end position="43"/>
    </location>
</feature>
<dbReference type="PATRIC" id="fig|45070.6.peg.166"/>